<dbReference type="InterPro" id="IPR003601">
    <property type="entry name" value="Topo_IA_2"/>
</dbReference>
<dbReference type="Pfam" id="PF01751">
    <property type="entry name" value="Toprim"/>
    <property type="match status" value="1"/>
</dbReference>
<keyword evidence="9 10" id="KW-0413">Isomerase</keyword>
<dbReference type="EC" id="5.6.2.1" evidence="10"/>
<dbReference type="InterPro" id="IPR000380">
    <property type="entry name" value="Topo_IA"/>
</dbReference>
<dbReference type="SMART" id="SM00437">
    <property type="entry name" value="TOP1Ac"/>
    <property type="match status" value="1"/>
</dbReference>
<evidence type="ECO:0000313" key="13">
    <source>
        <dbReference type="EMBL" id="MCV2232445.1"/>
    </source>
</evidence>
<keyword evidence="8 10" id="KW-0238">DNA-binding</keyword>
<feature type="site" description="Interaction with DNA" evidence="10">
    <location>
        <position position="140"/>
    </location>
</feature>
<feature type="site" description="Interaction with DNA" evidence="10">
    <location>
        <position position="475"/>
    </location>
</feature>
<evidence type="ECO:0000259" key="12">
    <source>
        <dbReference type="PROSITE" id="PS52039"/>
    </source>
</evidence>
<dbReference type="Pfam" id="PF01396">
    <property type="entry name" value="Zn_ribbon_Top1"/>
    <property type="match status" value="1"/>
</dbReference>
<dbReference type="Proteomes" id="UP001177160">
    <property type="component" value="Unassembled WGS sequence"/>
</dbReference>
<dbReference type="InterPro" id="IPR013824">
    <property type="entry name" value="Topo_IA_cen_sub1"/>
</dbReference>
<evidence type="ECO:0000256" key="10">
    <source>
        <dbReference type="HAMAP-Rule" id="MF_00952"/>
    </source>
</evidence>
<dbReference type="InterPro" id="IPR006171">
    <property type="entry name" value="TOPRIM_dom"/>
</dbReference>
<keyword evidence="7 10" id="KW-0799">Topoisomerase</keyword>
<feature type="site" description="Interaction with DNA" evidence="10">
    <location>
        <position position="32"/>
    </location>
</feature>
<dbReference type="Gene3D" id="3.30.65.10">
    <property type="entry name" value="Bacterial Topoisomerase I, domain 1"/>
    <property type="match status" value="1"/>
</dbReference>
<organism evidence="13 14">
    <name type="scientific">Paracholeplasma manati</name>
    <dbReference type="NCBI Taxonomy" id="591373"/>
    <lineage>
        <taxon>Bacteria</taxon>
        <taxon>Bacillati</taxon>
        <taxon>Mycoplasmatota</taxon>
        <taxon>Mollicutes</taxon>
        <taxon>Acholeplasmatales</taxon>
        <taxon>Acholeplasmataceae</taxon>
        <taxon>Paracholeplasma</taxon>
    </lineage>
</organism>
<dbReference type="InterPro" id="IPR013826">
    <property type="entry name" value="Topo_IA_cen_sub3"/>
</dbReference>
<dbReference type="InterPro" id="IPR013825">
    <property type="entry name" value="Topo_IA_cen_sub2"/>
</dbReference>
<dbReference type="SUPFAM" id="SSF56712">
    <property type="entry name" value="Prokaryotic type I DNA topoisomerase"/>
    <property type="match status" value="1"/>
</dbReference>
<evidence type="ECO:0000313" key="14">
    <source>
        <dbReference type="Proteomes" id="UP001177160"/>
    </source>
</evidence>
<keyword evidence="6" id="KW-0460">Magnesium</keyword>
<feature type="domain" description="Toprim" evidence="11">
    <location>
        <begin position="2"/>
        <end position="114"/>
    </location>
</feature>
<dbReference type="PANTHER" id="PTHR42785">
    <property type="entry name" value="DNA TOPOISOMERASE, TYPE IA, CORE"/>
    <property type="match status" value="1"/>
</dbReference>
<comment type="subunit">
    <text evidence="10">Monomer.</text>
</comment>
<dbReference type="InterPro" id="IPR013498">
    <property type="entry name" value="Topo_IA_Znf"/>
</dbReference>
<dbReference type="GO" id="GO:0003917">
    <property type="term" value="F:DNA topoisomerase type I (single strand cut, ATP-independent) activity"/>
    <property type="evidence" value="ECO:0007669"/>
    <property type="project" value="UniProtKB-EC"/>
</dbReference>
<dbReference type="Gene3D" id="2.70.20.10">
    <property type="entry name" value="Topoisomerase I, domain 3"/>
    <property type="match status" value="1"/>
</dbReference>
<dbReference type="SUPFAM" id="SSF57783">
    <property type="entry name" value="Zinc beta-ribbon"/>
    <property type="match status" value="1"/>
</dbReference>
<feature type="site" description="Interaction with DNA" evidence="10">
    <location>
        <position position="292"/>
    </location>
</feature>
<dbReference type="InterPro" id="IPR023405">
    <property type="entry name" value="Topo_IA_core_domain"/>
</dbReference>
<dbReference type="PROSITE" id="PS50880">
    <property type="entry name" value="TOPRIM"/>
    <property type="match status" value="1"/>
</dbReference>
<evidence type="ECO:0000256" key="1">
    <source>
        <dbReference type="ARBA" id="ARBA00000213"/>
    </source>
</evidence>
<keyword evidence="3" id="KW-0479">Metal-binding</keyword>
<evidence type="ECO:0000256" key="6">
    <source>
        <dbReference type="ARBA" id="ARBA00022842"/>
    </source>
</evidence>
<dbReference type="SMART" id="SM00436">
    <property type="entry name" value="TOP1Bc"/>
    <property type="match status" value="1"/>
</dbReference>
<dbReference type="InterPro" id="IPR034149">
    <property type="entry name" value="TOPRIM_TopoI"/>
</dbReference>
<dbReference type="CDD" id="cd00186">
    <property type="entry name" value="TOP1Ac"/>
    <property type="match status" value="1"/>
</dbReference>
<evidence type="ECO:0000256" key="4">
    <source>
        <dbReference type="ARBA" id="ARBA00022771"/>
    </source>
</evidence>
<evidence type="ECO:0000256" key="9">
    <source>
        <dbReference type="ARBA" id="ARBA00023235"/>
    </source>
</evidence>
<dbReference type="PROSITE" id="PS52039">
    <property type="entry name" value="TOPO_IA_2"/>
    <property type="match status" value="1"/>
</dbReference>
<sequence>MKTVIIVESPAKSKTIQHYLGKDFIVEASVGHIRELAKNGPGGLGVDVENNFKATYKVDKKHDQIVKDLIKVTKNKKVLIATDPDREGEAIAWHIADVLNLDLNDLNRITFNEVTKPAIQKAIEHPRKIDMNLVKSQETRRILDRIIGFKLSPLLQKKIKSESAGRVQSVALKMIVDLEKEIEAFVPETYYTIKARFSKFEADYTKNKDKSLKTPEELQQIIEKLNGPFTVTKVNHRKRSRAAQPPYTTSTFQQDAVSKLSYSPSKAMGIAQELYQGIDIQGEEVGLITYMRTDSVRLNDDFILEAQAMIKEAFGSDYVGKIKTKSNANIQDAHEAIRPSILSYTPESLKGVLTDDQYKIYDLIYRRAVMSLMADALYEEQSIEVENQGEVFEYGGSKLIFQGFHKGNPEYKEKASTLLDLEVGKQLEAKEITHEENQTKPKSRYTEASLIKDMEEFGIGRPSTYAETTRTLLSRKYVEKKQKALVPTDQGKLTIDELDKFFSNIINTNYTKKMETVLDDISNGEHESSDILEGFYHKFIALVKHADEHMEKRQPTQVGRDCPLCGAPLVIRKWRKGEFIGCSNFPRCKHTENLT</sequence>
<evidence type="ECO:0000256" key="2">
    <source>
        <dbReference type="ARBA" id="ARBA00009446"/>
    </source>
</evidence>
<dbReference type="InterPro" id="IPR023406">
    <property type="entry name" value="Topo_IA_AS"/>
</dbReference>
<dbReference type="Gene3D" id="3.40.50.140">
    <property type="match status" value="1"/>
</dbReference>
<dbReference type="CDD" id="cd03363">
    <property type="entry name" value="TOPRIM_TopoIA_TopoI"/>
    <property type="match status" value="1"/>
</dbReference>
<dbReference type="InterPro" id="IPR013497">
    <property type="entry name" value="Topo_IA_cen"/>
</dbReference>
<evidence type="ECO:0000256" key="5">
    <source>
        <dbReference type="ARBA" id="ARBA00022833"/>
    </source>
</evidence>
<keyword evidence="5" id="KW-0862">Zinc</keyword>
<comment type="caution">
    <text evidence="13">The sequence shown here is derived from an EMBL/GenBank/DDBJ whole genome shotgun (WGS) entry which is preliminary data.</text>
</comment>
<dbReference type="PRINTS" id="PR00417">
    <property type="entry name" value="PRTPISMRASEI"/>
</dbReference>
<dbReference type="EMBL" id="JAOVQM010000004">
    <property type="protein sequence ID" value="MCV2232445.1"/>
    <property type="molecule type" value="Genomic_DNA"/>
</dbReference>
<evidence type="ECO:0000256" key="8">
    <source>
        <dbReference type="ARBA" id="ARBA00023125"/>
    </source>
</evidence>
<feature type="active site" description="O-(5'-phospho-DNA)-tyrosine intermediate" evidence="10">
    <location>
        <position position="290"/>
    </location>
</feature>
<keyword evidence="14" id="KW-1185">Reference proteome</keyword>
<dbReference type="InterPro" id="IPR003602">
    <property type="entry name" value="Topo_IA_DNA-bd_dom"/>
</dbReference>
<evidence type="ECO:0000256" key="3">
    <source>
        <dbReference type="ARBA" id="ARBA00022723"/>
    </source>
</evidence>
<feature type="region of interest" description="Interaction with DNA" evidence="10">
    <location>
        <begin position="163"/>
        <end position="168"/>
    </location>
</feature>
<dbReference type="PROSITE" id="PS00396">
    <property type="entry name" value="TOPO_IA_1"/>
    <property type="match status" value="1"/>
</dbReference>
<dbReference type="NCBIfam" id="TIGR01051">
    <property type="entry name" value="topA_bact"/>
    <property type="match status" value="1"/>
</dbReference>
<feature type="site" description="Interaction with DNA" evidence="10">
    <location>
        <position position="144"/>
    </location>
</feature>
<protein>
    <recommendedName>
        <fullName evidence="10">DNA topoisomerase 1</fullName>
        <ecNumber evidence="10">5.6.2.1</ecNumber>
    </recommendedName>
    <alternativeName>
        <fullName evidence="10">DNA topoisomerase I</fullName>
    </alternativeName>
</protein>
<dbReference type="Gene3D" id="1.10.290.10">
    <property type="entry name" value="Topoisomerase I, domain 4"/>
    <property type="match status" value="1"/>
</dbReference>
<keyword evidence="4" id="KW-0863">Zinc-finger</keyword>
<feature type="site" description="Interaction with DNA" evidence="10">
    <location>
        <position position="141"/>
    </location>
</feature>
<dbReference type="Gene3D" id="1.10.460.10">
    <property type="entry name" value="Topoisomerase I, domain 2"/>
    <property type="match status" value="1"/>
</dbReference>
<evidence type="ECO:0000256" key="7">
    <source>
        <dbReference type="ARBA" id="ARBA00023029"/>
    </source>
</evidence>
<reference evidence="13" key="1">
    <citation type="submission" date="2022-09" db="EMBL/GenBank/DDBJ databases">
        <title>Novel Mycoplasma species identified in domestic and wild animals.</title>
        <authorList>
            <person name="Volokhov D.V."/>
            <person name="Furtak V.A."/>
            <person name="Zagorodnyaya T.A."/>
        </authorList>
    </citation>
    <scope>NUCLEOTIDE SEQUENCE</scope>
    <source>
        <strain evidence="13">Oakley</strain>
    </source>
</reference>
<dbReference type="InterPro" id="IPR028612">
    <property type="entry name" value="Topoisom_1_IA"/>
</dbReference>
<comment type="function">
    <text evidence="10">Releases the supercoiling and torsional tension of DNA, which is introduced during the DNA replication and transcription, by transiently cleaving and rejoining one strand of the DNA duplex. Introduces a single-strand break via transesterification at a target site in duplex DNA. The scissile phosphodiester is attacked by the catalytic tyrosine of the enzyme, resulting in the formation of a DNA-(5'-phosphotyrosyl)-enzyme intermediate and the expulsion of a 3'-OH DNA strand. The free DNA strand then undergoes passage around the unbroken strand, thus removing DNA supercoils. Finally, in the religation step, the DNA 3'-OH attacks the covalent intermediate to expel the active-site tyrosine and restore the DNA phosphodiester backbone.</text>
</comment>
<dbReference type="HAMAP" id="MF_00952">
    <property type="entry name" value="Topoisom_1_prok"/>
    <property type="match status" value="1"/>
</dbReference>
<comment type="catalytic activity">
    <reaction evidence="1 10">
        <text>ATP-independent breakage of single-stranded DNA, followed by passage and rejoining.</text>
        <dbReference type="EC" id="5.6.2.1"/>
    </reaction>
</comment>
<feature type="domain" description="Topo IA-type catalytic" evidence="12">
    <location>
        <begin position="130"/>
        <end position="543"/>
    </location>
</feature>
<name>A0ABT2Y6S5_9MOLU</name>
<accession>A0ABT2Y6S5</accession>
<dbReference type="RefSeq" id="WP_263608631.1">
    <property type="nucleotide sequence ID" value="NZ_JAOVQM010000004.1"/>
</dbReference>
<evidence type="ECO:0000259" key="11">
    <source>
        <dbReference type="PROSITE" id="PS50880"/>
    </source>
</evidence>
<dbReference type="Pfam" id="PF01131">
    <property type="entry name" value="Topoisom_bac"/>
    <property type="match status" value="1"/>
</dbReference>
<comment type="similarity">
    <text evidence="2 10">Belongs to the type IA topoisomerase family.</text>
</comment>
<dbReference type="InterPro" id="IPR005733">
    <property type="entry name" value="TopoI_bac-type"/>
</dbReference>
<dbReference type="SMART" id="SM00493">
    <property type="entry name" value="TOPRIM"/>
    <property type="match status" value="1"/>
</dbReference>
<dbReference type="PANTHER" id="PTHR42785:SF1">
    <property type="entry name" value="DNA TOPOISOMERASE"/>
    <property type="match status" value="1"/>
</dbReference>
<comment type="caution">
    <text evidence="10">Lacks conserved residue(s) required for the propagation of feature annotation.</text>
</comment>
<proteinExistence type="inferred from homology"/>
<gene>
    <name evidence="10 13" type="primary">topA</name>
    <name evidence="13" type="ORF">N7548_06360</name>
</gene>